<sequence length="164" mass="18111">MNVNEAIQTAAGLSNMVLNAYLGDLDDADLMRRPAPGCNHLAWQLGHLITAEKHMIDTIQPGAAPELPEGFADQYSRETCGDDDPSHFCTKQEYVDLFTQMRKASSDMVAGLSPERFDEETPDENFRRIVPTIGAMCLLLANHPMMHAGQFVPVRRVLGKPTAI</sequence>
<accession>A0A5C5ZT27</accession>
<dbReference type="EMBL" id="SJPQ01000001">
    <property type="protein sequence ID" value="TWT90175.1"/>
    <property type="molecule type" value="Genomic_DNA"/>
</dbReference>
<proteinExistence type="predicted"/>
<comment type="caution">
    <text evidence="2">The sequence shown here is derived from an EMBL/GenBank/DDBJ whole genome shotgun (WGS) entry which is preliminary data.</text>
</comment>
<dbReference type="AlphaFoldDB" id="A0A5C5ZT27"/>
<dbReference type="OrthoDB" id="267642at2"/>
<feature type="domain" description="DinB-like" evidence="1">
    <location>
        <begin position="17"/>
        <end position="150"/>
    </location>
</feature>
<protein>
    <submittedName>
        <fullName evidence="2">DinB superfamily protein</fullName>
    </submittedName>
</protein>
<dbReference type="InterPro" id="IPR034660">
    <property type="entry name" value="DinB/YfiT-like"/>
</dbReference>
<reference evidence="2 3" key="1">
    <citation type="submission" date="2019-02" db="EMBL/GenBank/DDBJ databases">
        <title>Deep-cultivation of Planctomycetes and their phenomic and genomic characterization uncovers novel biology.</title>
        <authorList>
            <person name="Wiegand S."/>
            <person name="Jogler M."/>
            <person name="Boedeker C."/>
            <person name="Pinto D."/>
            <person name="Vollmers J."/>
            <person name="Rivas-Marin E."/>
            <person name="Kohn T."/>
            <person name="Peeters S.H."/>
            <person name="Heuer A."/>
            <person name="Rast P."/>
            <person name="Oberbeckmann S."/>
            <person name="Bunk B."/>
            <person name="Jeske O."/>
            <person name="Meyerdierks A."/>
            <person name="Storesund J.E."/>
            <person name="Kallscheuer N."/>
            <person name="Luecker S."/>
            <person name="Lage O.M."/>
            <person name="Pohl T."/>
            <person name="Merkel B.J."/>
            <person name="Hornburger P."/>
            <person name="Mueller R.-W."/>
            <person name="Bruemmer F."/>
            <person name="Labrenz M."/>
            <person name="Spormann A.M."/>
            <person name="Op Den Camp H."/>
            <person name="Overmann J."/>
            <person name="Amann R."/>
            <person name="Jetten M.S.M."/>
            <person name="Mascher T."/>
            <person name="Medema M.H."/>
            <person name="Devos D.P."/>
            <person name="Kaster A.-K."/>
            <person name="Ovreas L."/>
            <person name="Rohde M."/>
            <person name="Galperin M.Y."/>
            <person name="Jogler C."/>
        </authorList>
    </citation>
    <scope>NUCLEOTIDE SEQUENCE [LARGE SCALE GENOMIC DNA]</scope>
    <source>
        <strain evidence="2 3">Mal64</strain>
    </source>
</reference>
<evidence type="ECO:0000313" key="2">
    <source>
        <dbReference type="EMBL" id="TWT90175.1"/>
    </source>
</evidence>
<organism evidence="2 3">
    <name type="scientific">Pseudobythopirellula maris</name>
    <dbReference type="NCBI Taxonomy" id="2527991"/>
    <lineage>
        <taxon>Bacteria</taxon>
        <taxon>Pseudomonadati</taxon>
        <taxon>Planctomycetota</taxon>
        <taxon>Planctomycetia</taxon>
        <taxon>Pirellulales</taxon>
        <taxon>Lacipirellulaceae</taxon>
        <taxon>Pseudobythopirellula</taxon>
    </lineage>
</organism>
<dbReference type="InterPro" id="IPR024775">
    <property type="entry name" value="DinB-like"/>
</dbReference>
<dbReference type="SUPFAM" id="SSF109854">
    <property type="entry name" value="DinB/YfiT-like putative metalloenzymes"/>
    <property type="match status" value="1"/>
</dbReference>
<dbReference type="Proteomes" id="UP000315440">
    <property type="component" value="Unassembled WGS sequence"/>
</dbReference>
<keyword evidence="3" id="KW-1185">Reference proteome</keyword>
<evidence type="ECO:0000313" key="3">
    <source>
        <dbReference type="Proteomes" id="UP000315440"/>
    </source>
</evidence>
<gene>
    <name evidence="2" type="ORF">Mal64_05590</name>
</gene>
<dbReference type="Gene3D" id="1.20.120.450">
    <property type="entry name" value="dinb family like domain"/>
    <property type="match status" value="1"/>
</dbReference>
<dbReference type="RefSeq" id="WP_146396717.1">
    <property type="nucleotide sequence ID" value="NZ_SJPQ01000001.1"/>
</dbReference>
<dbReference type="Pfam" id="PF12867">
    <property type="entry name" value="DinB_2"/>
    <property type="match status" value="1"/>
</dbReference>
<name>A0A5C5ZT27_9BACT</name>
<evidence type="ECO:0000259" key="1">
    <source>
        <dbReference type="Pfam" id="PF12867"/>
    </source>
</evidence>